<dbReference type="InterPro" id="IPR050282">
    <property type="entry name" value="Cycloisomerase_2"/>
</dbReference>
<evidence type="ECO:0000256" key="3">
    <source>
        <dbReference type="SAM" id="SignalP"/>
    </source>
</evidence>
<proteinExistence type="inferred from homology"/>
<dbReference type="Proteomes" id="UP000236731">
    <property type="component" value="Unassembled WGS sequence"/>
</dbReference>
<feature type="signal peptide" evidence="3">
    <location>
        <begin position="1"/>
        <end position="20"/>
    </location>
</feature>
<accession>A0A1H5S675</accession>
<dbReference type="GO" id="GO:0006006">
    <property type="term" value="P:glucose metabolic process"/>
    <property type="evidence" value="ECO:0007669"/>
    <property type="project" value="UniProtKB-KW"/>
</dbReference>
<dbReference type="AlphaFoldDB" id="A0A1H5S675"/>
<evidence type="ECO:0000313" key="5">
    <source>
        <dbReference type="Proteomes" id="UP000236731"/>
    </source>
</evidence>
<dbReference type="EMBL" id="FNUT01000001">
    <property type="protein sequence ID" value="SEF45930.1"/>
    <property type="molecule type" value="Genomic_DNA"/>
</dbReference>
<dbReference type="PANTHER" id="PTHR30344:SF1">
    <property type="entry name" value="6-PHOSPHOGLUCONOLACTONASE"/>
    <property type="match status" value="1"/>
</dbReference>
<dbReference type="GO" id="GO:0017057">
    <property type="term" value="F:6-phosphogluconolactonase activity"/>
    <property type="evidence" value="ECO:0007669"/>
    <property type="project" value="TreeGrafter"/>
</dbReference>
<dbReference type="InterPro" id="IPR015943">
    <property type="entry name" value="WD40/YVTN_repeat-like_dom_sf"/>
</dbReference>
<keyword evidence="2" id="KW-0313">Glucose metabolism</keyword>
<protein>
    <submittedName>
        <fullName evidence="4">6-phosphogluconolactonase</fullName>
    </submittedName>
</protein>
<dbReference type="Gene3D" id="2.130.10.10">
    <property type="entry name" value="YVTN repeat-like/Quinoprotein amine dehydrogenase"/>
    <property type="match status" value="1"/>
</dbReference>
<keyword evidence="3" id="KW-0732">Signal</keyword>
<gene>
    <name evidence="4" type="ORF">SAMN05421877_101173</name>
</gene>
<dbReference type="InterPro" id="IPR011045">
    <property type="entry name" value="N2O_reductase_N"/>
</dbReference>
<dbReference type="PANTHER" id="PTHR30344">
    <property type="entry name" value="6-PHOSPHOGLUCONOLACTONASE-RELATED"/>
    <property type="match status" value="1"/>
</dbReference>
<evidence type="ECO:0000313" key="4">
    <source>
        <dbReference type="EMBL" id="SEF45930.1"/>
    </source>
</evidence>
<keyword evidence="2" id="KW-0119">Carbohydrate metabolism</keyword>
<reference evidence="5" key="1">
    <citation type="submission" date="2016-10" db="EMBL/GenBank/DDBJ databases">
        <authorList>
            <person name="Varghese N."/>
            <person name="Submissions S."/>
        </authorList>
    </citation>
    <scope>NUCLEOTIDE SEQUENCE [LARGE SCALE GENOMIC DNA]</scope>
    <source>
        <strain evidence="5">DSM 22361</strain>
    </source>
</reference>
<organism evidence="4 5">
    <name type="scientific">Sphingobacterium lactis</name>
    <dbReference type="NCBI Taxonomy" id="797291"/>
    <lineage>
        <taxon>Bacteria</taxon>
        <taxon>Pseudomonadati</taxon>
        <taxon>Bacteroidota</taxon>
        <taxon>Sphingobacteriia</taxon>
        <taxon>Sphingobacteriales</taxon>
        <taxon>Sphingobacteriaceae</taxon>
        <taxon>Sphingobacterium</taxon>
    </lineage>
</organism>
<evidence type="ECO:0000256" key="2">
    <source>
        <dbReference type="ARBA" id="ARBA00022526"/>
    </source>
</evidence>
<sequence>MIKRNLGAFILAFAVSVSVAQNPTIPLYVGTYTSPNGSQGIYEFAFDPKTGDAQLIGETKSSNPSFIAKRGVLLLATNEMTDGSQTLSAFRIGDKQLSLINALPTGGSAPCHVVMDQGGKYAVVSNYLGGALDLYALAADGSLREKTDTKLYQGSSVNKNRQEASHIHSAFFGKDSLLYVSDLGADKIYMLAVVQGDRGYTFQEKGEITVPAGSGPRHLAFHPNGKLLYSLSELTADIHVFEKKKDTWSLVQTISMNAPGFAGKNGAADIKLSQDGKFLYATDRVDANTIATFAVNRKGKLTQKQVISVMGKGPRNFNFSPDERFILVGNQLTDEIVVFARDAKKGLLTDSGKRIKASKPVCILF</sequence>
<dbReference type="InterPro" id="IPR019405">
    <property type="entry name" value="Lactonase_7-beta_prop"/>
</dbReference>
<name>A0A1H5S675_9SPHI</name>
<evidence type="ECO:0000256" key="1">
    <source>
        <dbReference type="ARBA" id="ARBA00005564"/>
    </source>
</evidence>
<keyword evidence="5" id="KW-1185">Reference proteome</keyword>
<dbReference type="Pfam" id="PF10282">
    <property type="entry name" value="Lactonase"/>
    <property type="match status" value="1"/>
</dbReference>
<dbReference type="RefSeq" id="WP_103904839.1">
    <property type="nucleotide sequence ID" value="NZ_CP049246.1"/>
</dbReference>
<dbReference type="SUPFAM" id="SSF50974">
    <property type="entry name" value="Nitrous oxide reductase, N-terminal domain"/>
    <property type="match status" value="1"/>
</dbReference>
<comment type="similarity">
    <text evidence="1">Belongs to the cycloisomerase 2 family.</text>
</comment>
<feature type="chain" id="PRO_5009283659" evidence="3">
    <location>
        <begin position="21"/>
        <end position="365"/>
    </location>
</feature>
<dbReference type="OrthoDB" id="9790815at2"/>